<dbReference type="PANTHER" id="PTHR43201">
    <property type="entry name" value="ACYL-COA SYNTHETASE"/>
    <property type="match status" value="1"/>
</dbReference>
<dbReference type="InterPro" id="IPR000873">
    <property type="entry name" value="AMP-dep_synth/lig_dom"/>
</dbReference>
<dbReference type="InterPro" id="IPR042099">
    <property type="entry name" value="ANL_N_sf"/>
</dbReference>
<dbReference type="GO" id="GO:0006631">
    <property type="term" value="P:fatty acid metabolic process"/>
    <property type="evidence" value="ECO:0007669"/>
    <property type="project" value="TreeGrafter"/>
</dbReference>
<dbReference type="Pfam" id="PF00501">
    <property type="entry name" value="AMP-binding"/>
    <property type="match status" value="2"/>
</dbReference>
<reference evidence="4 5" key="1">
    <citation type="submission" date="2019-03" db="EMBL/GenBank/DDBJ databases">
        <title>Draft genome sequences of novel Actinobacteria.</title>
        <authorList>
            <person name="Sahin N."/>
            <person name="Ay H."/>
            <person name="Saygin H."/>
        </authorList>
    </citation>
    <scope>NUCLEOTIDE SEQUENCE [LARGE SCALE GENOMIC DNA]</scope>
    <source>
        <strain evidence="4 5">H3C3</strain>
    </source>
</reference>
<keyword evidence="5" id="KW-1185">Reference proteome</keyword>
<name>A0A4R5B7C5_9ACTN</name>
<dbReference type="GO" id="GO:0031956">
    <property type="term" value="F:medium-chain fatty acid-CoA ligase activity"/>
    <property type="evidence" value="ECO:0007669"/>
    <property type="project" value="TreeGrafter"/>
</dbReference>
<evidence type="ECO:0000313" key="5">
    <source>
        <dbReference type="Proteomes" id="UP000294513"/>
    </source>
</evidence>
<evidence type="ECO:0000313" key="4">
    <source>
        <dbReference type="EMBL" id="TDD80590.1"/>
    </source>
</evidence>
<proteinExistence type="inferred from homology"/>
<organism evidence="4 5">
    <name type="scientific">Actinomadura rubrisoli</name>
    <dbReference type="NCBI Taxonomy" id="2530368"/>
    <lineage>
        <taxon>Bacteria</taxon>
        <taxon>Bacillati</taxon>
        <taxon>Actinomycetota</taxon>
        <taxon>Actinomycetes</taxon>
        <taxon>Streptosporangiales</taxon>
        <taxon>Thermomonosporaceae</taxon>
        <taxon>Actinomadura</taxon>
    </lineage>
</organism>
<dbReference type="InterPro" id="IPR025110">
    <property type="entry name" value="AMP-bd_C"/>
</dbReference>
<dbReference type="SUPFAM" id="SSF56801">
    <property type="entry name" value="Acetyl-CoA synthetase-like"/>
    <property type="match status" value="1"/>
</dbReference>
<dbReference type="PANTHER" id="PTHR43201:SF8">
    <property type="entry name" value="ACYL-COA SYNTHETASE FAMILY MEMBER 3"/>
    <property type="match status" value="1"/>
</dbReference>
<feature type="domain" description="AMP-dependent synthetase/ligase" evidence="2">
    <location>
        <begin position="34"/>
        <end position="90"/>
    </location>
</feature>
<feature type="domain" description="AMP-dependent synthetase/ligase" evidence="2">
    <location>
        <begin position="102"/>
        <end position="305"/>
    </location>
</feature>
<comment type="similarity">
    <text evidence="1">Belongs to the ATP-dependent AMP-binding enzyme family.</text>
</comment>
<dbReference type="InterPro" id="IPR045851">
    <property type="entry name" value="AMP-bd_C_sf"/>
</dbReference>
<dbReference type="Gene3D" id="3.30.300.30">
    <property type="match status" value="1"/>
</dbReference>
<dbReference type="Gene3D" id="3.40.50.12780">
    <property type="entry name" value="N-terminal domain of ligase-like"/>
    <property type="match status" value="1"/>
</dbReference>
<dbReference type="AlphaFoldDB" id="A0A4R5B7C5"/>
<dbReference type="Proteomes" id="UP000294513">
    <property type="component" value="Unassembled WGS sequence"/>
</dbReference>
<gene>
    <name evidence="4" type="ORF">E1298_25585</name>
</gene>
<dbReference type="Pfam" id="PF13193">
    <property type="entry name" value="AMP-binding_C"/>
    <property type="match status" value="1"/>
</dbReference>
<dbReference type="PROSITE" id="PS00455">
    <property type="entry name" value="AMP_BINDING"/>
    <property type="match status" value="1"/>
</dbReference>
<protein>
    <submittedName>
        <fullName evidence="4">Acyl-CoA synthetase</fullName>
    </submittedName>
</protein>
<dbReference type="OrthoDB" id="4363623at2"/>
<accession>A0A4R5B7C5</accession>
<dbReference type="InterPro" id="IPR020845">
    <property type="entry name" value="AMP-binding_CS"/>
</dbReference>
<sequence>MFPALRQGTASLDVGGERLGGDELPAAVGGVARQVAGASRVAVTAYPSLGTVVAVAGILAAGAAAVPVDPSSPPGERAHVLRDSDADLVLDGIDLGVRGDLPPDPPADDRPALVLYTSGSTGPPKGAVLPRRAIAANLDALAALWEWGPADVLAHALPFFHVHGLVFGGLGPLRLGSPLVHTGPFFRPVPQATLYFGVPTGWASLADEQLRELSRARLLVSGAGAIPRRLFDRIEALAGQRVLNRYAMTETLVITSPGVHDPRDPGSVGRPVHGMDLRLTDLDRDDEGDFGQVEVRGPHLFLGYLSGDRSFTSDGWFRTGDVGRWDEAGRLRLIGRADLDLIKTGGHRVGAGEVEDALLCHPGVAEAAVTGVPDDRLGQRVCAWAVPSVLPSAVPSAQLTVAELHAHLAERLAPYKRPLELRLVDRLPRNHLGKVQKKRLADPGRN</sequence>
<evidence type="ECO:0000259" key="2">
    <source>
        <dbReference type="Pfam" id="PF00501"/>
    </source>
</evidence>
<evidence type="ECO:0000256" key="1">
    <source>
        <dbReference type="ARBA" id="ARBA00006432"/>
    </source>
</evidence>
<dbReference type="EMBL" id="SMKU01000150">
    <property type="protein sequence ID" value="TDD80590.1"/>
    <property type="molecule type" value="Genomic_DNA"/>
</dbReference>
<evidence type="ECO:0000259" key="3">
    <source>
        <dbReference type="Pfam" id="PF13193"/>
    </source>
</evidence>
<feature type="domain" description="AMP-binding enzyme C-terminal" evidence="3">
    <location>
        <begin position="353"/>
        <end position="434"/>
    </location>
</feature>
<comment type="caution">
    <text evidence="4">The sequence shown here is derived from an EMBL/GenBank/DDBJ whole genome shotgun (WGS) entry which is preliminary data.</text>
</comment>